<proteinExistence type="predicted"/>
<reference evidence="2" key="1">
    <citation type="submission" date="2018-02" db="EMBL/GenBank/DDBJ databases">
        <authorList>
            <person name="Hausmann B."/>
        </authorList>
    </citation>
    <scope>NUCLEOTIDE SEQUENCE [LARGE SCALE GENOMIC DNA]</scope>
    <source>
        <strain evidence="2">Peat soil MAG SbA5</strain>
    </source>
</reference>
<dbReference type="EMBL" id="OKRB01000130">
    <property type="protein sequence ID" value="SPE29090.1"/>
    <property type="molecule type" value="Genomic_DNA"/>
</dbReference>
<organism evidence="1 2">
    <name type="scientific">Candidatus Sulfuritelmatomonas gaucii</name>
    <dbReference type="NCBI Taxonomy" id="2043161"/>
    <lineage>
        <taxon>Bacteria</taxon>
        <taxon>Pseudomonadati</taxon>
        <taxon>Acidobacteriota</taxon>
        <taxon>Terriglobia</taxon>
        <taxon>Terriglobales</taxon>
        <taxon>Acidobacteriaceae</taxon>
        <taxon>Candidatus Sulfuritelmatomonas</taxon>
    </lineage>
</organism>
<sequence length="40" mass="4285">MRDNLLPNVCAKFDDTKMLAVAQAVIEVNLGSTPASNSYS</sequence>
<evidence type="ECO:0000313" key="2">
    <source>
        <dbReference type="Proteomes" id="UP000239735"/>
    </source>
</evidence>
<dbReference type="AlphaFoldDB" id="A0A2N9M0V9"/>
<protein>
    <submittedName>
        <fullName evidence="1">Uncharacterized protein</fullName>
    </submittedName>
</protein>
<accession>A0A2N9M0V9</accession>
<gene>
    <name evidence="1" type="ORF">SBA5_70159</name>
</gene>
<evidence type="ECO:0000313" key="1">
    <source>
        <dbReference type="EMBL" id="SPE29090.1"/>
    </source>
</evidence>
<dbReference type="Proteomes" id="UP000239735">
    <property type="component" value="Unassembled WGS sequence"/>
</dbReference>
<name>A0A2N9M0V9_9BACT</name>